<organism evidence="7 8">
    <name type="scientific">Clavelina lepadiformis</name>
    <name type="common">Light-bulb sea squirt</name>
    <name type="synonym">Ascidia lepadiformis</name>
    <dbReference type="NCBI Taxonomy" id="159417"/>
    <lineage>
        <taxon>Eukaryota</taxon>
        <taxon>Metazoa</taxon>
        <taxon>Chordata</taxon>
        <taxon>Tunicata</taxon>
        <taxon>Ascidiacea</taxon>
        <taxon>Aplousobranchia</taxon>
        <taxon>Clavelinidae</taxon>
        <taxon>Clavelina</taxon>
    </lineage>
</organism>
<comment type="similarity">
    <text evidence="3">Belongs to the MCRIP family.</text>
</comment>
<dbReference type="EMBL" id="CAWYQH010000097">
    <property type="protein sequence ID" value="CAK8683422.1"/>
    <property type="molecule type" value="Genomic_DNA"/>
</dbReference>
<comment type="caution">
    <text evidence="7">The sequence shown here is derived from an EMBL/GenBank/DDBJ whole genome shotgun (WGS) entry which is preliminary data.</text>
</comment>
<dbReference type="Proteomes" id="UP001642483">
    <property type="component" value="Unassembled WGS sequence"/>
</dbReference>
<name>A0ABP0FUZ3_CLALP</name>
<evidence type="ECO:0000256" key="1">
    <source>
        <dbReference type="ARBA" id="ARBA00004123"/>
    </source>
</evidence>
<keyword evidence="8" id="KW-1185">Reference proteome</keyword>
<protein>
    <submittedName>
        <fullName evidence="7">Uncharacterized protein</fullName>
    </submittedName>
</protein>
<dbReference type="Pfam" id="PF14799">
    <property type="entry name" value="FAM195"/>
    <property type="match status" value="1"/>
</dbReference>
<feature type="compositionally biased region" description="Basic and acidic residues" evidence="6">
    <location>
        <begin position="27"/>
        <end position="40"/>
    </location>
</feature>
<sequence>MLTMLSISGGKQAQNNQHKLKSSAQGLRRDKLSPSEKEAHWGVNNMGSHKVHFNSASKHIPRGSTTMNYVTDPITSQHKDNVSSISEEWDKVKADLNKREDERILGTTQYIEKNPHPSMQNFRPFDLEDFWGQKQLSNLT</sequence>
<evidence type="ECO:0000256" key="3">
    <source>
        <dbReference type="ARBA" id="ARBA00010821"/>
    </source>
</evidence>
<keyword evidence="4" id="KW-0963">Cytoplasm</keyword>
<dbReference type="InterPro" id="IPR029428">
    <property type="entry name" value="MCRIP"/>
</dbReference>
<evidence type="ECO:0000256" key="6">
    <source>
        <dbReference type="SAM" id="MobiDB-lite"/>
    </source>
</evidence>
<feature type="compositionally biased region" description="Polar residues" evidence="6">
    <location>
        <begin position="1"/>
        <end position="25"/>
    </location>
</feature>
<keyword evidence="5" id="KW-0539">Nucleus</keyword>
<gene>
    <name evidence="7" type="ORF">CVLEPA_LOCUS14499</name>
</gene>
<feature type="compositionally biased region" description="Polar residues" evidence="6">
    <location>
        <begin position="63"/>
        <end position="85"/>
    </location>
</feature>
<evidence type="ECO:0000256" key="2">
    <source>
        <dbReference type="ARBA" id="ARBA00004210"/>
    </source>
</evidence>
<feature type="region of interest" description="Disordered" evidence="6">
    <location>
        <begin position="1"/>
        <end position="85"/>
    </location>
</feature>
<reference evidence="7 8" key="1">
    <citation type="submission" date="2024-02" db="EMBL/GenBank/DDBJ databases">
        <authorList>
            <person name="Daric V."/>
            <person name="Darras S."/>
        </authorList>
    </citation>
    <scope>NUCLEOTIDE SEQUENCE [LARGE SCALE GENOMIC DNA]</scope>
</reference>
<evidence type="ECO:0000313" key="8">
    <source>
        <dbReference type="Proteomes" id="UP001642483"/>
    </source>
</evidence>
<accession>A0ABP0FUZ3</accession>
<evidence type="ECO:0000313" key="7">
    <source>
        <dbReference type="EMBL" id="CAK8683422.1"/>
    </source>
</evidence>
<comment type="subcellular location">
    <subcellularLocation>
        <location evidence="2">Cytoplasm</location>
        <location evidence="2">Stress granule</location>
    </subcellularLocation>
    <subcellularLocation>
        <location evidence="1">Nucleus</location>
    </subcellularLocation>
</comment>
<evidence type="ECO:0000256" key="5">
    <source>
        <dbReference type="ARBA" id="ARBA00023242"/>
    </source>
</evidence>
<proteinExistence type="inferred from homology"/>
<evidence type="ECO:0000256" key="4">
    <source>
        <dbReference type="ARBA" id="ARBA00022490"/>
    </source>
</evidence>